<dbReference type="PaxDb" id="4081-Solyc07g043400.1.1"/>
<dbReference type="Proteomes" id="UP000004994">
    <property type="component" value="Chromosome 7"/>
</dbReference>
<evidence type="ECO:0000313" key="2">
    <source>
        <dbReference type="Proteomes" id="UP000004994"/>
    </source>
</evidence>
<sequence>MISSNNEAYEVQHGKCYQWQSKYPYSLEIKFALLVFLELFLVNCLVRQIQFLSLCSDYLVIYSFQSS</sequence>
<dbReference type="AlphaFoldDB" id="A0A3Q7I6L8"/>
<dbReference type="EnsemblPlants" id="Solyc07g043400.1.1">
    <property type="protein sequence ID" value="Solyc07g043400.1.1.1"/>
    <property type="gene ID" value="Solyc07g043400.1"/>
</dbReference>
<dbReference type="Gramene" id="Solyc07g043400.1.1">
    <property type="protein sequence ID" value="Solyc07g043400.1.1.1"/>
    <property type="gene ID" value="Solyc07g043400.1"/>
</dbReference>
<reference evidence="1" key="1">
    <citation type="journal article" date="2012" name="Nature">
        <title>The tomato genome sequence provides insights into fleshy fruit evolution.</title>
        <authorList>
            <consortium name="Tomato Genome Consortium"/>
        </authorList>
    </citation>
    <scope>NUCLEOTIDE SEQUENCE [LARGE SCALE GENOMIC DNA]</scope>
    <source>
        <strain evidence="1">cv. Heinz 1706</strain>
    </source>
</reference>
<reference evidence="1" key="2">
    <citation type="submission" date="2019-01" db="UniProtKB">
        <authorList>
            <consortium name="EnsemblPlants"/>
        </authorList>
    </citation>
    <scope>IDENTIFICATION</scope>
    <source>
        <strain evidence="1">cv. Heinz 1706</strain>
    </source>
</reference>
<name>A0A3Q7I6L8_SOLLC</name>
<keyword evidence="2" id="KW-1185">Reference proteome</keyword>
<dbReference type="InParanoid" id="A0A3Q7I6L8"/>
<protein>
    <submittedName>
        <fullName evidence="1">Uncharacterized protein</fullName>
    </submittedName>
</protein>
<proteinExistence type="predicted"/>
<organism evidence="1">
    <name type="scientific">Solanum lycopersicum</name>
    <name type="common">Tomato</name>
    <name type="synonym">Lycopersicon esculentum</name>
    <dbReference type="NCBI Taxonomy" id="4081"/>
    <lineage>
        <taxon>Eukaryota</taxon>
        <taxon>Viridiplantae</taxon>
        <taxon>Streptophyta</taxon>
        <taxon>Embryophyta</taxon>
        <taxon>Tracheophyta</taxon>
        <taxon>Spermatophyta</taxon>
        <taxon>Magnoliopsida</taxon>
        <taxon>eudicotyledons</taxon>
        <taxon>Gunneridae</taxon>
        <taxon>Pentapetalae</taxon>
        <taxon>asterids</taxon>
        <taxon>lamiids</taxon>
        <taxon>Solanales</taxon>
        <taxon>Solanaceae</taxon>
        <taxon>Solanoideae</taxon>
        <taxon>Solaneae</taxon>
        <taxon>Solanum</taxon>
        <taxon>Solanum subgen. Lycopersicon</taxon>
    </lineage>
</organism>
<accession>A0A3Q7I6L8</accession>
<evidence type="ECO:0000313" key="1">
    <source>
        <dbReference type="EnsemblPlants" id="Solyc07g043400.1.1.1"/>
    </source>
</evidence>